<comment type="similarity">
    <text evidence="1">Belongs to the short-chain dehydrogenases/reductases (SDR) family.</text>
</comment>
<reference evidence="4 5" key="1">
    <citation type="journal article" date="2018" name="PLoS Pathog.">
        <title>Evolution of structural diversity of trichothecenes, a family of toxins produced by plant pathogenic and entomopathogenic fungi.</title>
        <authorList>
            <person name="Proctor R.H."/>
            <person name="McCormick S.P."/>
            <person name="Kim H.S."/>
            <person name="Cardoza R.E."/>
            <person name="Stanley A.M."/>
            <person name="Lindo L."/>
            <person name="Kelly A."/>
            <person name="Brown D.W."/>
            <person name="Lee T."/>
            <person name="Vaughan M.M."/>
            <person name="Alexander N.J."/>
            <person name="Busman M."/>
            <person name="Gutierrez S."/>
        </authorList>
    </citation>
    <scope>NUCLEOTIDE SEQUENCE [LARGE SCALE GENOMIC DNA]</scope>
    <source>
        <strain evidence="4 5">IBT 40837</strain>
    </source>
</reference>
<evidence type="ECO:0000256" key="1">
    <source>
        <dbReference type="ARBA" id="ARBA00006484"/>
    </source>
</evidence>
<dbReference type="Pfam" id="PF00106">
    <property type="entry name" value="adh_short"/>
    <property type="match status" value="1"/>
</dbReference>
<evidence type="ECO:0000313" key="4">
    <source>
        <dbReference type="EMBL" id="RFU75488.1"/>
    </source>
</evidence>
<keyword evidence="5" id="KW-1185">Reference proteome</keyword>
<protein>
    <submittedName>
        <fullName evidence="4">Nadp-binding</fullName>
    </submittedName>
</protein>
<dbReference type="OrthoDB" id="191139at2759"/>
<dbReference type="SUPFAM" id="SSF51735">
    <property type="entry name" value="NAD(P)-binding Rossmann-fold domains"/>
    <property type="match status" value="1"/>
</dbReference>
<dbReference type="Proteomes" id="UP000266272">
    <property type="component" value="Unassembled WGS sequence"/>
</dbReference>
<name>A0A395NHB7_TRIAR</name>
<proteinExistence type="inferred from homology"/>
<dbReference type="InterPro" id="IPR036291">
    <property type="entry name" value="NAD(P)-bd_dom_sf"/>
</dbReference>
<dbReference type="AlphaFoldDB" id="A0A395NHB7"/>
<sequence>MSVITWRESFPPKPQFTEKDIPDQHGRVFIITGGSSGCGYETAKAIYNLNGRVYIASRSYDNAQEAIQRIKSEPAAEHPTVKRGKGELFFLKLDLNDLRSIKSSAKEFLSRESRLDVIWHNAGVGGVPQGSVTLQGFETHLGVNGLAPFLFQHYLTPICIQTASRQDVHQNATRVIWVTSSGHRGAPKPDGINWDDMNLHSVSGLKAMWKYGQSKAMNVMFAHEFARRYGSRGLISLSLHPGSLKTQFQRHQPGFFKAITSPLLYDQHYGGLTELFAGFNGDVDTSMMEAGGRNGSYIEPWGRWGIMADYVMEGLLERKTGGRLWDTCDQMLKEYMEP</sequence>
<keyword evidence="2" id="KW-0521">NADP</keyword>
<dbReference type="PANTHER" id="PTHR24320:SF236">
    <property type="entry name" value="SHORT-CHAIN DEHYDROGENASE-RELATED"/>
    <property type="match status" value="1"/>
</dbReference>
<accession>A0A395NHB7</accession>
<dbReference type="PANTHER" id="PTHR24320">
    <property type="entry name" value="RETINOL DEHYDROGENASE"/>
    <property type="match status" value="1"/>
</dbReference>
<dbReference type="STRING" id="490622.A0A395NHB7"/>
<dbReference type="PRINTS" id="PR00081">
    <property type="entry name" value="GDHRDH"/>
</dbReference>
<dbReference type="GO" id="GO:0016491">
    <property type="term" value="F:oxidoreductase activity"/>
    <property type="evidence" value="ECO:0007669"/>
    <property type="project" value="UniProtKB-KW"/>
</dbReference>
<evidence type="ECO:0000313" key="5">
    <source>
        <dbReference type="Proteomes" id="UP000266272"/>
    </source>
</evidence>
<evidence type="ECO:0000256" key="2">
    <source>
        <dbReference type="ARBA" id="ARBA00022857"/>
    </source>
</evidence>
<evidence type="ECO:0000256" key="3">
    <source>
        <dbReference type="ARBA" id="ARBA00023002"/>
    </source>
</evidence>
<keyword evidence="3" id="KW-0560">Oxidoreductase</keyword>
<gene>
    <name evidence="4" type="ORF">TARUN_6762</name>
</gene>
<dbReference type="EMBL" id="PXOA01000433">
    <property type="protein sequence ID" value="RFU75488.1"/>
    <property type="molecule type" value="Genomic_DNA"/>
</dbReference>
<organism evidence="4 5">
    <name type="scientific">Trichoderma arundinaceum</name>
    <dbReference type="NCBI Taxonomy" id="490622"/>
    <lineage>
        <taxon>Eukaryota</taxon>
        <taxon>Fungi</taxon>
        <taxon>Dikarya</taxon>
        <taxon>Ascomycota</taxon>
        <taxon>Pezizomycotina</taxon>
        <taxon>Sordariomycetes</taxon>
        <taxon>Hypocreomycetidae</taxon>
        <taxon>Hypocreales</taxon>
        <taxon>Hypocreaceae</taxon>
        <taxon>Trichoderma</taxon>
    </lineage>
</organism>
<comment type="caution">
    <text evidence="4">The sequence shown here is derived from an EMBL/GenBank/DDBJ whole genome shotgun (WGS) entry which is preliminary data.</text>
</comment>
<dbReference type="Gene3D" id="3.40.50.720">
    <property type="entry name" value="NAD(P)-binding Rossmann-like Domain"/>
    <property type="match status" value="1"/>
</dbReference>
<dbReference type="InterPro" id="IPR002347">
    <property type="entry name" value="SDR_fam"/>
</dbReference>